<dbReference type="InterPro" id="IPR013762">
    <property type="entry name" value="Integrase-like_cat_sf"/>
</dbReference>
<dbReference type="Gene3D" id="3.30.160.390">
    <property type="entry name" value="Integrase, DNA-binding domain"/>
    <property type="match status" value="1"/>
</dbReference>
<dbReference type="Pfam" id="PF22022">
    <property type="entry name" value="Phage_int_M"/>
    <property type="match status" value="1"/>
</dbReference>
<dbReference type="InterPro" id="IPR050808">
    <property type="entry name" value="Phage_Integrase"/>
</dbReference>
<evidence type="ECO:0000313" key="8">
    <source>
        <dbReference type="Proteomes" id="UP000076088"/>
    </source>
</evidence>
<dbReference type="EMBL" id="CP013344">
    <property type="protein sequence ID" value="AMU90411.1"/>
    <property type="molecule type" value="Genomic_DNA"/>
</dbReference>
<dbReference type="Pfam" id="PF13356">
    <property type="entry name" value="Arm-DNA-bind_3"/>
    <property type="match status" value="1"/>
</dbReference>
<comment type="similarity">
    <text evidence="1">Belongs to the 'phage' integrase family.</text>
</comment>
<dbReference type="GO" id="GO:0015074">
    <property type="term" value="P:DNA integration"/>
    <property type="evidence" value="ECO:0007669"/>
    <property type="project" value="UniProtKB-KW"/>
</dbReference>
<evidence type="ECO:0000256" key="4">
    <source>
        <dbReference type="ARBA" id="ARBA00023172"/>
    </source>
</evidence>
<dbReference type="InterPro" id="IPR011010">
    <property type="entry name" value="DNA_brk_join_enz"/>
</dbReference>
<dbReference type="InterPro" id="IPR025166">
    <property type="entry name" value="Integrase_DNA_bind_dom"/>
</dbReference>
<dbReference type="InterPro" id="IPR010998">
    <property type="entry name" value="Integrase_recombinase_N"/>
</dbReference>
<evidence type="ECO:0000259" key="6">
    <source>
        <dbReference type="PROSITE" id="PS51900"/>
    </source>
</evidence>
<dbReference type="GO" id="GO:0003677">
    <property type="term" value="F:DNA binding"/>
    <property type="evidence" value="ECO:0007669"/>
    <property type="project" value="UniProtKB-UniRule"/>
</dbReference>
<dbReference type="Proteomes" id="UP000076088">
    <property type="component" value="Chromosome"/>
</dbReference>
<evidence type="ECO:0000313" key="7">
    <source>
        <dbReference type="EMBL" id="AMU90411.1"/>
    </source>
</evidence>
<dbReference type="PROSITE" id="PS51900">
    <property type="entry name" value="CB"/>
    <property type="match status" value="1"/>
</dbReference>
<evidence type="ECO:0000256" key="2">
    <source>
        <dbReference type="ARBA" id="ARBA00022908"/>
    </source>
</evidence>
<sequence>MLTDVQAKKAKGADKPYKLSDSGGLFLLVSTTGNRSWRLKYRFGGKEKLLTFGAYPEVSLVRARELREAAKATLREGRDPGVEKKQAAAARTLASSNTFEACAREWYALNKPRWGDWHAKNVITSLEADLFPVIGSLPIKDVNEAVLLDALRKVENRGAIETAHRLRQRASGVFAFAAAGGLRTGDPAEVVKSLLKPKPKAGKQPALTDLAECKQLIYDMEWERGSPITKLANRMIALTAVRSAVQRHARWTEFEGLDGDEPIWRIPPATMKLALKLKDDVTYEHIVPLSRQAVEVIEAMRTLTGHLPFVFPNERHGHRPMSDNTVRGMMIRVQEGKYNHRHCPHGWRSAFSTIMNEWRRKNKTPDDREVINLMLAHVSEDKVEGAYNRAAHMERRRELAQIWADMLLEDIQPAGDVLEGLRN</sequence>
<dbReference type="PANTHER" id="PTHR30629:SF2">
    <property type="entry name" value="PROPHAGE INTEGRASE INTS-RELATED"/>
    <property type="match status" value="1"/>
</dbReference>
<keyword evidence="4" id="KW-0233">DNA recombination</keyword>
<reference evidence="7 8" key="2">
    <citation type="journal article" date="2016" name="Genome Announc.">
        <title>Complete Genome Sequence of Sphingopyxis macrogoltabida Strain 203N (NBRC 111659), a Polyethylene Glycol Degrader.</title>
        <authorList>
            <person name="Ohtsubo Y."/>
            <person name="Nonoyama S."/>
            <person name="Nagata Y."/>
            <person name="Numata M."/>
            <person name="Tsuchikane K."/>
            <person name="Hosoyama A."/>
            <person name="Yamazoe A."/>
            <person name="Tsuda M."/>
            <person name="Fujita N."/>
            <person name="Kawai F."/>
        </authorList>
    </citation>
    <scope>NUCLEOTIDE SEQUENCE [LARGE SCALE GENOMIC DNA]</scope>
    <source>
        <strain evidence="7 8">203N</strain>
    </source>
</reference>
<proteinExistence type="inferred from homology"/>
<name>A0AAC8Z212_SPHMC</name>
<feature type="domain" description="Core-binding (CB)" evidence="6">
    <location>
        <begin position="97"/>
        <end position="178"/>
    </location>
</feature>
<evidence type="ECO:0000256" key="5">
    <source>
        <dbReference type="PROSITE-ProRule" id="PRU01248"/>
    </source>
</evidence>
<dbReference type="InterPro" id="IPR038488">
    <property type="entry name" value="Integrase_DNA-bd_sf"/>
</dbReference>
<dbReference type="PANTHER" id="PTHR30629">
    <property type="entry name" value="PROPHAGE INTEGRASE"/>
    <property type="match status" value="1"/>
</dbReference>
<keyword evidence="3 5" id="KW-0238">DNA-binding</keyword>
<gene>
    <name evidence="7" type="ORF">ATM17_15415</name>
</gene>
<reference evidence="8" key="1">
    <citation type="submission" date="2015-11" db="EMBL/GenBank/DDBJ databases">
        <title>Complete genome sequence of a polyethylene-glycol degrader Sphingopyxis macrogoltabida 203N (NBRC 111659).</title>
        <authorList>
            <person name="Yoshiyuki O."/>
            <person name="Shouta N."/>
            <person name="Nagata Y."/>
            <person name="Numata M."/>
            <person name="Tsuchikane K."/>
            <person name="Hosoyama A."/>
            <person name="Yamazoe A."/>
            <person name="Tsuda M."/>
            <person name="Fujita N."/>
            <person name="Kawai F."/>
        </authorList>
    </citation>
    <scope>NUCLEOTIDE SEQUENCE [LARGE SCALE GENOMIC DNA]</scope>
    <source>
        <strain evidence="8">203N</strain>
    </source>
</reference>
<dbReference type="Gene3D" id="1.10.443.10">
    <property type="entry name" value="Intergrase catalytic core"/>
    <property type="match status" value="1"/>
</dbReference>
<accession>A0AAC8Z212</accession>
<dbReference type="SUPFAM" id="SSF56349">
    <property type="entry name" value="DNA breaking-rejoining enzymes"/>
    <property type="match status" value="1"/>
</dbReference>
<dbReference type="AlphaFoldDB" id="A0AAC8Z212"/>
<organism evidence="7 8">
    <name type="scientific">Sphingopyxis macrogoltabida</name>
    <name type="common">Sphingomonas macrogoltabidus</name>
    <dbReference type="NCBI Taxonomy" id="33050"/>
    <lineage>
        <taxon>Bacteria</taxon>
        <taxon>Pseudomonadati</taxon>
        <taxon>Pseudomonadota</taxon>
        <taxon>Alphaproteobacteria</taxon>
        <taxon>Sphingomonadales</taxon>
        <taxon>Sphingomonadaceae</taxon>
        <taxon>Sphingopyxis</taxon>
    </lineage>
</organism>
<keyword evidence="8" id="KW-1185">Reference proteome</keyword>
<evidence type="ECO:0000256" key="3">
    <source>
        <dbReference type="ARBA" id="ARBA00023125"/>
    </source>
</evidence>
<dbReference type="Gene3D" id="1.10.150.130">
    <property type="match status" value="1"/>
</dbReference>
<keyword evidence="2" id="KW-0229">DNA integration</keyword>
<dbReference type="GO" id="GO:0006310">
    <property type="term" value="P:DNA recombination"/>
    <property type="evidence" value="ECO:0007669"/>
    <property type="project" value="UniProtKB-KW"/>
</dbReference>
<dbReference type="RefSeq" id="WP_054729240.1">
    <property type="nucleotide sequence ID" value="NZ_CP009429.1"/>
</dbReference>
<dbReference type="CDD" id="cd00801">
    <property type="entry name" value="INT_P4_C"/>
    <property type="match status" value="1"/>
</dbReference>
<protein>
    <submittedName>
        <fullName evidence="7">Integrase</fullName>
    </submittedName>
</protein>
<dbReference type="KEGG" id="smaz:LH19_14840"/>
<dbReference type="InterPro" id="IPR044068">
    <property type="entry name" value="CB"/>
</dbReference>
<dbReference type="InterPro" id="IPR053876">
    <property type="entry name" value="Phage_int_M"/>
</dbReference>
<evidence type="ECO:0000256" key="1">
    <source>
        <dbReference type="ARBA" id="ARBA00008857"/>
    </source>
</evidence>